<feature type="compositionally biased region" description="Polar residues" evidence="1">
    <location>
        <begin position="239"/>
        <end position="259"/>
    </location>
</feature>
<dbReference type="EMBL" id="CAJNOH010000169">
    <property type="protein sequence ID" value="CAF0923439.1"/>
    <property type="molecule type" value="Genomic_DNA"/>
</dbReference>
<feature type="region of interest" description="Disordered" evidence="1">
    <location>
        <begin position="237"/>
        <end position="266"/>
    </location>
</feature>
<accession>A0A814B2R3</accession>
<name>A0A814B2R3_9BILA</name>
<evidence type="ECO:0000256" key="1">
    <source>
        <dbReference type="SAM" id="MobiDB-lite"/>
    </source>
</evidence>
<evidence type="ECO:0000313" key="4">
    <source>
        <dbReference type="Proteomes" id="UP000663854"/>
    </source>
</evidence>
<sequence>MSRIKIFLLLLILSIPVINGRALRKRRQATGNTLGQDVNNLISSGYNIIRNHVVPAVSSVSNSLYQNVDRYRQNFNQGVNQIGQNWDQYKQNFNQGINQIGQNFDQYRQNFDQGVNQIGQNFDQYRQNFNQGVNQIGQNWDQYKQNFNQGINQFTQGWNQFRQNYIPQFPYPNNNNYYGYNQYGYNPQQYPYPMNYNYNYPRNMYRNPNVRSANPYVGDNFVHGRGLPKSNVPYYPNNFAGQQRSNEPIASNSVEQANQIPGPRSR</sequence>
<evidence type="ECO:0000313" key="3">
    <source>
        <dbReference type="EMBL" id="CAF0923439.1"/>
    </source>
</evidence>
<keyword evidence="2" id="KW-0732">Signal</keyword>
<dbReference type="Proteomes" id="UP000663854">
    <property type="component" value="Unassembled WGS sequence"/>
</dbReference>
<protein>
    <submittedName>
        <fullName evidence="3">Uncharacterized protein</fullName>
    </submittedName>
</protein>
<feature type="signal peptide" evidence="2">
    <location>
        <begin position="1"/>
        <end position="20"/>
    </location>
</feature>
<dbReference type="AlphaFoldDB" id="A0A814B2R3"/>
<comment type="caution">
    <text evidence="3">The sequence shown here is derived from an EMBL/GenBank/DDBJ whole genome shotgun (WGS) entry which is preliminary data.</text>
</comment>
<evidence type="ECO:0000256" key="2">
    <source>
        <dbReference type="SAM" id="SignalP"/>
    </source>
</evidence>
<organism evidence="3 4">
    <name type="scientific">Rotaria sordida</name>
    <dbReference type="NCBI Taxonomy" id="392033"/>
    <lineage>
        <taxon>Eukaryota</taxon>
        <taxon>Metazoa</taxon>
        <taxon>Spiralia</taxon>
        <taxon>Gnathifera</taxon>
        <taxon>Rotifera</taxon>
        <taxon>Eurotatoria</taxon>
        <taxon>Bdelloidea</taxon>
        <taxon>Philodinida</taxon>
        <taxon>Philodinidae</taxon>
        <taxon>Rotaria</taxon>
    </lineage>
</organism>
<proteinExistence type="predicted"/>
<dbReference type="Gene3D" id="1.20.5.1230">
    <property type="entry name" value="Apolipoprotein A-I"/>
    <property type="match status" value="1"/>
</dbReference>
<dbReference type="SUPFAM" id="SSF58113">
    <property type="entry name" value="Apolipoprotein A-I"/>
    <property type="match status" value="1"/>
</dbReference>
<feature type="chain" id="PRO_5032828461" evidence="2">
    <location>
        <begin position="21"/>
        <end position="266"/>
    </location>
</feature>
<reference evidence="3" key="1">
    <citation type="submission" date="2021-02" db="EMBL/GenBank/DDBJ databases">
        <authorList>
            <person name="Nowell W R."/>
        </authorList>
    </citation>
    <scope>NUCLEOTIDE SEQUENCE</scope>
</reference>
<gene>
    <name evidence="3" type="ORF">PYM288_LOCUS10653</name>
</gene>